<dbReference type="InterPro" id="IPR015915">
    <property type="entry name" value="Kelch-typ_b-propeller"/>
</dbReference>
<feature type="signal peptide" evidence="3">
    <location>
        <begin position="1"/>
        <end position="18"/>
    </location>
</feature>
<keyword evidence="2" id="KW-0677">Repeat</keyword>
<dbReference type="RefSeq" id="WP_126691373.1">
    <property type="nucleotide sequence ID" value="NZ_RXOF01000001.1"/>
</dbReference>
<evidence type="ECO:0000256" key="2">
    <source>
        <dbReference type="ARBA" id="ARBA00022737"/>
    </source>
</evidence>
<reference evidence="4 5" key="1">
    <citation type="submission" date="2018-12" db="EMBL/GenBank/DDBJ databases">
        <title>Hymenobacter gummosus sp. nov., isolated from a spring.</title>
        <authorList>
            <person name="Nie L."/>
        </authorList>
    </citation>
    <scope>NUCLEOTIDE SEQUENCE [LARGE SCALE GENOMIC DNA]</scope>
    <source>
        <strain evidence="4 5">KCTC 52166</strain>
    </source>
</reference>
<dbReference type="SUPFAM" id="SSF117281">
    <property type="entry name" value="Kelch motif"/>
    <property type="match status" value="1"/>
</dbReference>
<sequence>MKRLLPHWLLVLAVLCLAGCNTDDDPTDEILGVWTSRSQFEGLARNSAVSFTINGKAYVGLGTDGTNKFTDFWEYNPATNTWTQKADFPGAARYLAVGFSAAGKGYVGTGYDGVNRLKDFWEYDPATNTWARKADFGGSARYGAVALSINEKGYVGTGFDGNAKKDFWQYDPVTDAWTQKPSFGGNKRQGASAFTLNNHGYLLLGADNGAYQTDVWSYDPTTELWSQHKSLIADTDADYDYSGVPRANAASFVIGNHGFVAAGTNAGALSNCWEYDPDADTWTQKTAFAGATRTYPVGFGLGDRGYVGLGLSSTLRLDDFWELSPYEVNE</sequence>
<keyword evidence="3" id="KW-0732">Signal</keyword>
<dbReference type="Pfam" id="PF01344">
    <property type="entry name" value="Kelch_1"/>
    <property type="match status" value="1"/>
</dbReference>
<organism evidence="4 5">
    <name type="scientific">Hymenobacter gummosus</name>
    <dbReference type="NCBI Taxonomy" id="1776032"/>
    <lineage>
        <taxon>Bacteria</taxon>
        <taxon>Pseudomonadati</taxon>
        <taxon>Bacteroidota</taxon>
        <taxon>Cytophagia</taxon>
        <taxon>Cytophagales</taxon>
        <taxon>Hymenobacteraceae</taxon>
        <taxon>Hymenobacter</taxon>
    </lineage>
</organism>
<feature type="chain" id="PRO_5019309239" evidence="3">
    <location>
        <begin position="19"/>
        <end position="330"/>
    </location>
</feature>
<dbReference type="Pfam" id="PF24681">
    <property type="entry name" value="Kelch_KLHDC2_KLHL20_DRC7"/>
    <property type="match status" value="1"/>
</dbReference>
<keyword evidence="1" id="KW-0880">Kelch repeat</keyword>
<comment type="caution">
    <text evidence="4">The sequence shown here is derived from an EMBL/GenBank/DDBJ whole genome shotgun (WGS) entry which is preliminary data.</text>
</comment>
<evidence type="ECO:0000256" key="1">
    <source>
        <dbReference type="ARBA" id="ARBA00022441"/>
    </source>
</evidence>
<keyword evidence="5" id="KW-1185">Reference proteome</keyword>
<evidence type="ECO:0000256" key="3">
    <source>
        <dbReference type="SAM" id="SignalP"/>
    </source>
</evidence>
<dbReference type="InterPro" id="IPR006652">
    <property type="entry name" value="Kelch_1"/>
</dbReference>
<dbReference type="PANTHER" id="PTHR45632">
    <property type="entry name" value="LD33804P"/>
    <property type="match status" value="1"/>
</dbReference>
<dbReference type="Proteomes" id="UP000282184">
    <property type="component" value="Unassembled WGS sequence"/>
</dbReference>
<dbReference type="EMBL" id="RXOF01000001">
    <property type="protein sequence ID" value="RTQ53446.1"/>
    <property type="molecule type" value="Genomic_DNA"/>
</dbReference>
<proteinExistence type="predicted"/>
<gene>
    <name evidence="4" type="ORF">EJV47_01525</name>
</gene>
<name>A0A431U9C7_9BACT</name>
<evidence type="ECO:0000313" key="5">
    <source>
        <dbReference type="Proteomes" id="UP000282184"/>
    </source>
</evidence>
<dbReference type="Gene3D" id="2.120.10.80">
    <property type="entry name" value="Kelch-type beta propeller"/>
    <property type="match status" value="2"/>
</dbReference>
<protein>
    <submittedName>
        <fullName evidence="4">Galactose oxidase</fullName>
    </submittedName>
</protein>
<dbReference type="AlphaFoldDB" id="A0A431U9C7"/>
<dbReference type="PANTHER" id="PTHR45632:SF3">
    <property type="entry name" value="KELCH-LIKE PROTEIN 32"/>
    <property type="match status" value="1"/>
</dbReference>
<dbReference type="OrthoDB" id="103335at2"/>
<evidence type="ECO:0000313" key="4">
    <source>
        <dbReference type="EMBL" id="RTQ53446.1"/>
    </source>
</evidence>
<accession>A0A431U9C7</accession>